<keyword evidence="1" id="KW-0175">Coiled coil</keyword>
<evidence type="ECO:0000313" key="4">
    <source>
        <dbReference type="Proteomes" id="UP001497516"/>
    </source>
</evidence>
<accession>A0AAV2E0B4</accession>
<organism evidence="3 4">
    <name type="scientific">Linum trigynum</name>
    <dbReference type="NCBI Taxonomy" id="586398"/>
    <lineage>
        <taxon>Eukaryota</taxon>
        <taxon>Viridiplantae</taxon>
        <taxon>Streptophyta</taxon>
        <taxon>Embryophyta</taxon>
        <taxon>Tracheophyta</taxon>
        <taxon>Spermatophyta</taxon>
        <taxon>Magnoliopsida</taxon>
        <taxon>eudicotyledons</taxon>
        <taxon>Gunneridae</taxon>
        <taxon>Pentapetalae</taxon>
        <taxon>rosids</taxon>
        <taxon>fabids</taxon>
        <taxon>Malpighiales</taxon>
        <taxon>Linaceae</taxon>
        <taxon>Linum</taxon>
    </lineage>
</organism>
<feature type="compositionally biased region" description="Basic and acidic residues" evidence="2">
    <location>
        <begin position="326"/>
        <end position="337"/>
    </location>
</feature>
<evidence type="ECO:0000256" key="1">
    <source>
        <dbReference type="SAM" id="Coils"/>
    </source>
</evidence>
<evidence type="ECO:0000313" key="3">
    <source>
        <dbReference type="EMBL" id="CAL1379184.1"/>
    </source>
</evidence>
<feature type="coiled-coil region" evidence="1">
    <location>
        <begin position="402"/>
        <end position="440"/>
    </location>
</feature>
<feature type="region of interest" description="Disordered" evidence="2">
    <location>
        <begin position="288"/>
        <end position="358"/>
    </location>
</feature>
<dbReference type="AlphaFoldDB" id="A0AAV2E0B4"/>
<protein>
    <submittedName>
        <fullName evidence="3">Uncharacterized protein</fullName>
    </submittedName>
</protein>
<proteinExistence type="predicted"/>
<dbReference type="EMBL" id="OZ034816">
    <property type="protein sequence ID" value="CAL1379184.1"/>
    <property type="molecule type" value="Genomic_DNA"/>
</dbReference>
<reference evidence="3 4" key="1">
    <citation type="submission" date="2024-04" db="EMBL/GenBank/DDBJ databases">
        <authorList>
            <person name="Fracassetti M."/>
        </authorList>
    </citation>
    <scope>NUCLEOTIDE SEQUENCE [LARGE SCALE GENOMIC DNA]</scope>
</reference>
<sequence>MIIPPSTVVVARGSDASGSRDIAPNPLGFNVCPWEVMYPLGRVPPEYPVGGLGRGFTQSEKWLRELLVSYGMPHHWSYAIPNRLVSAVSHPSSWRSLFRSSLEYGFRLPLPTWLCVVMHRSKLSIDSVSPRFWTFIACFILSCCRVGVSPSPELFYACFFFRHDRVAWELHKRKSANNLCTSLSHLKGSWETEFFYFLAPPSEFTSGGITVPADWSEGVTGGFQDPVIEGEIALQHDRLLRGRPIDISTPGARASLFLAVYGKDYSHFQRCMRNREVPAVLHSYVGVPIRERPDNPPRGRSRVRHDQSKRTRSWVRGLGDSPTGKGRSEGRARDAKGKTPVGGRGTLKHQGESSRASKGGILAGGVITYDSLCDAGKHYPVLEDAATGSTFASSVSKLARYAVAMECRLAMAELRVTEAREEATRSLEEMRIQMKTREEQFSSKSCEWNADMVEAQQHVEVVTQELRTSEAAEAGLRKKVEQLHASMREERLIRRSLRSENTGLHSENTTLRSENNTLRHQLQMAVSGVMDNVHRLARRAIYCMYPARDIDDTRLRQVVEECATTLEPEEVTSQNMNVVEECDGAPQSGEAASQISNVEIEFHRISPLLDAVSEASPMVGTPVHSDFNISTAMLLVATELLGPEFFEN</sequence>
<evidence type="ECO:0000256" key="2">
    <source>
        <dbReference type="SAM" id="MobiDB-lite"/>
    </source>
</evidence>
<gene>
    <name evidence="3" type="ORF">LTRI10_LOCUS20723</name>
</gene>
<keyword evidence="4" id="KW-1185">Reference proteome</keyword>
<dbReference type="Proteomes" id="UP001497516">
    <property type="component" value="Chromosome 3"/>
</dbReference>
<name>A0AAV2E0B4_9ROSI</name>